<accession>A0ACC0PKT4</accession>
<gene>
    <name evidence="1" type="ORF">RHMOL_Rhmol03G0287500</name>
</gene>
<reference evidence="1" key="1">
    <citation type="submission" date="2022-02" db="EMBL/GenBank/DDBJ databases">
        <title>Plant Genome Project.</title>
        <authorList>
            <person name="Zhang R.-G."/>
        </authorList>
    </citation>
    <scope>NUCLEOTIDE SEQUENCE</scope>
    <source>
        <strain evidence="1">AT1</strain>
    </source>
</reference>
<sequence>MPANFLEQSLKASEIPSSLKKSLLADLATMDFAQELKVDRYVGNPANMWGVEWRSFTLITLVCLALFSSPTSVAGWGIFGVDFFRCEVFYRTYRGCLGTGVYAIQTGNIDSINADCCKHLKEIDKECVPGFLKWGSPFRLPVVKKRCAKFGPDF</sequence>
<dbReference type="Proteomes" id="UP001062846">
    <property type="component" value="Chromosome 3"/>
</dbReference>
<dbReference type="EMBL" id="CM046390">
    <property type="protein sequence ID" value="KAI8565771.1"/>
    <property type="molecule type" value="Genomic_DNA"/>
</dbReference>
<evidence type="ECO:0000313" key="2">
    <source>
        <dbReference type="Proteomes" id="UP001062846"/>
    </source>
</evidence>
<proteinExistence type="predicted"/>
<protein>
    <submittedName>
        <fullName evidence="1">Uncharacterized protein</fullName>
    </submittedName>
</protein>
<name>A0ACC0PKT4_RHOML</name>
<keyword evidence="2" id="KW-1185">Reference proteome</keyword>
<comment type="caution">
    <text evidence="1">The sequence shown here is derived from an EMBL/GenBank/DDBJ whole genome shotgun (WGS) entry which is preliminary data.</text>
</comment>
<evidence type="ECO:0000313" key="1">
    <source>
        <dbReference type="EMBL" id="KAI8565771.1"/>
    </source>
</evidence>
<organism evidence="1 2">
    <name type="scientific">Rhododendron molle</name>
    <name type="common">Chinese azalea</name>
    <name type="synonym">Azalea mollis</name>
    <dbReference type="NCBI Taxonomy" id="49168"/>
    <lineage>
        <taxon>Eukaryota</taxon>
        <taxon>Viridiplantae</taxon>
        <taxon>Streptophyta</taxon>
        <taxon>Embryophyta</taxon>
        <taxon>Tracheophyta</taxon>
        <taxon>Spermatophyta</taxon>
        <taxon>Magnoliopsida</taxon>
        <taxon>eudicotyledons</taxon>
        <taxon>Gunneridae</taxon>
        <taxon>Pentapetalae</taxon>
        <taxon>asterids</taxon>
        <taxon>Ericales</taxon>
        <taxon>Ericaceae</taxon>
        <taxon>Ericoideae</taxon>
        <taxon>Rhodoreae</taxon>
        <taxon>Rhododendron</taxon>
    </lineage>
</organism>